<feature type="domain" description="YetF C-terminal" evidence="8">
    <location>
        <begin position="91"/>
        <end position="160"/>
    </location>
</feature>
<comment type="subcellular location">
    <subcellularLocation>
        <location evidence="1">Cell membrane</location>
        <topology evidence="1">Multi-pass membrane protein</topology>
    </subcellularLocation>
</comment>
<dbReference type="KEGG" id="brv:CFK39_07905"/>
<proteinExistence type="inferred from homology"/>
<gene>
    <name evidence="10" type="ORF">CFK39_07905</name>
</gene>
<evidence type="ECO:0000256" key="5">
    <source>
        <dbReference type="ARBA" id="ARBA00022989"/>
    </source>
</evidence>
<dbReference type="InterPro" id="IPR048454">
    <property type="entry name" value="YetF_N"/>
</dbReference>
<keyword evidence="3" id="KW-1003">Cell membrane</keyword>
<sequence length="187" mass="20456">MDLSYFWTGWAPIWHTLLIGIVGYLTLVILLRGTGPRTMAKMTPLDFVIAVSLGSVFGRVVTAEKVSLAQAVVALVLLVVVQWVLAIARARWRFMRRLLDSPPVLLYYAGQLQHRALRKHRLTEVDVHTAARQSGHGSLAGVQAVVLHQDGSLGVIGEDSMGDGSSLLPFIERHRGEEGHPGIPHGD</sequence>
<dbReference type="InterPro" id="IPR007353">
    <property type="entry name" value="DUF421"/>
</dbReference>
<evidence type="ECO:0000313" key="11">
    <source>
        <dbReference type="Proteomes" id="UP000198398"/>
    </source>
</evidence>
<protein>
    <recommendedName>
        <fullName evidence="12">DUF421 domain-containing protein</fullName>
    </recommendedName>
</protein>
<evidence type="ECO:0000259" key="8">
    <source>
        <dbReference type="Pfam" id="PF04239"/>
    </source>
</evidence>
<name>A0A220UCY9_9MICO</name>
<evidence type="ECO:0000259" key="9">
    <source>
        <dbReference type="Pfam" id="PF20730"/>
    </source>
</evidence>
<feature type="transmembrane region" description="Helical" evidence="7">
    <location>
        <begin position="12"/>
        <end position="31"/>
    </location>
</feature>
<dbReference type="AlphaFoldDB" id="A0A220UCY9"/>
<evidence type="ECO:0000256" key="6">
    <source>
        <dbReference type="ARBA" id="ARBA00023136"/>
    </source>
</evidence>
<dbReference type="PANTHER" id="PTHR34582">
    <property type="entry name" value="UPF0702 TRANSMEMBRANE PROTEIN YCAP"/>
    <property type="match status" value="1"/>
</dbReference>
<organism evidence="10 11">
    <name type="scientific">Brachybacterium avium</name>
    <dbReference type="NCBI Taxonomy" id="2017485"/>
    <lineage>
        <taxon>Bacteria</taxon>
        <taxon>Bacillati</taxon>
        <taxon>Actinomycetota</taxon>
        <taxon>Actinomycetes</taxon>
        <taxon>Micrococcales</taxon>
        <taxon>Dermabacteraceae</taxon>
        <taxon>Brachybacterium</taxon>
    </lineage>
</organism>
<evidence type="ECO:0000256" key="1">
    <source>
        <dbReference type="ARBA" id="ARBA00004651"/>
    </source>
</evidence>
<dbReference type="OrthoDB" id="9793799at2"/>
<accession>A0A220UCY9</accession>
<dbReference type="Proteomes" id="UP000198398">
    <property type="component" value="Chromosome"/>
</dbReference>
<dbReference type="InterPro" id="IPR023090">
    <property type="entry name" value="UPF0702_alpha/beta_dom_sf"/>
</dbReference>
<dbReference type="Pfam" id="PF04239">
    <property type="entry name" value="DUF421"/>
    <property type="match status" value="1"/>
</dbReference>
<feature type="transmembrane region" description="Helical" evidence="7">
    <location>
        <begin position="43"/>
        <end position="62"/>
    </location>
</feature>
<keyword evidence="6 7" id="KW-0472">Membrane</keyword>
<dbReference type="Pfam" id="PF20730">
    <property type="entry name" value="YetF_N"/>
    <property type="match status" value="1"/>
</dbReference>
<feature type="domain" description="YetF-like N-terminal transmembrane" evidence="9">
    <location>
        <begin position="21"/>
        <end position="85"/>
    </location>
</feature>
<evidence type="ECO:0000313" key="10">
    <source>
        <dbReference type="EMBL" id="ASK65772.1"/>
    </source>
</evidence>
<dbReference type="EMBL" id="CP022316">
    <property type="protein sequence ID" value="ASK65772.1"/>
    <property type="molecule type" value="Genomic_DNA"/>
</dbReference>
<dbReference type="PANTHER" id="PTHR34582:SF6">
    <property type="entry name" value="UPF0702 TRANSMEMBRANE PROTEIN YCAP"/>
    <property type="match status" value="1"/>
</dbReference>
<comment type="similarity">
    <text evidence="2">Belongs to the UPF0702 family.</text>
</comment>
<feature type="transmembrane region" description="Helical" evidence="7">
    <location>
        <begin position="68"/>
        <end position="88"/>
    </location>
</feature>
<reference evidence="11" key="1">
    <citation type="submission" date="2017-07" db="EMBL/GenBank/DDBJ databases">
        <title>Brachybacterium sp. VR2415.</title>
        <authorList>
            <person name="Tak E.J."/>
            <person name="Bae J.-W."/>
        </authorList>
    </citation>
    <scope>NUCLEOTIDE SEQUENCE [LARGE SCALE GENOMIC DNA]</scope>
    <source>
        <strain evidence="11">VR2415</strain>
    </source>
</reference>
<keyword evidence="5 7" id="KW-1133">Transmembrane helix</keyword>
<keyword evidence="11" id="KW-1185">Reference proteome</keyword>
<evidence type="ECO:0000256" key="4">
    <source>
        <dbReference type="ARBA" id="ARBA00022692"/>
    </source>
</evidence>
<dbReference type="GO" id="GO:0005886">
    <property type="term" value="C:plasma membrane"/>
    <property type="evidence" value="ECO:0007669"/>
    <property type="project" value="UniProtKB-SubCell"/>
</dbReference>
<evidence type="ECO:0008006" key="12">
    <source>
        <dbReference type="Google" id="ProtNLM"/>
    </source>
</evidence>
<evidence type="ECO:0000256" key="7">
    <source>
        <dbReference type="SAM" id="Phobius"/>
    </source>
</evidence>
<evidence type="ECO:0000256" key="3">
    <source>
        <dbReference type="ARBA" id="ARBA00022475"/>
    </source>
</evidence>
<keyword evidence="4 7" id="KW-0812">Transmembrane</keyword>
<dbReference type="RefSeq" id="WP_089065013.1">
    <property type="nucleotide sequence ID" value="NZ_CP022316.1"/>
</dbReference>
<dbReference type="Gene3D" id="3.30.240.20">
    <property type="entry name" value="bsu07140 like domains"/>
    <property type="match status" value="1"/>
</dbReference>
<evidence type="ECO:0000256" key="2">
    <source>
        <dbReference type="ARBA" id="ARBA00006448"/>
    </source>
</evidence>